<sequence length="84" mass="9376">MGFLKSAFEKNNAVERSEASEARNIFVRTSLTCTDRQAINKTMTNEIKCKFPETVGVARLGRAPQKDGAWEPLLAVAFPIVLKY</sequence>
<accession>A0AAV1IWI4</accession>
<dbReference type="EMBL" id="CAVLEF010000002">
    <property type="protein sequence ID" value="CAK1541596.1"/>
    <property type="molecule type" value="Genomic_DNA"/>
</dbReference>
<evidence type="ECO:0000313" key="1">
    <source>
        <dbReference type="EMBL" id="CAK1541596.1"/>
    </source>
</evidence>
<protein>
    <submittedName>
        <fullName evidence="1">Uncharacterized protein</fullName>
    </submittedName>
</protein>
<keyword evidence="2" id="KW-1185">Reference proteome</keyword>
<proteinExistence type="predicted"/>
<gene>
    <name evidence="1" type="ORF">LNINA_LOCUS1562</name>
</gene>
<name>A0AAV1IWI4_9NEOP</name>
<dbReference type="AlphaFoldDB" id="A0AAV1IWI4"/>
<evidence type="ECO:0000313" key="2">
    <source>
        <dbReference type="Proteomes" id="UP001497472"/>
    </source>
</evidence>
<comment type="caution">
    <text evidence="1">The sequence shown here is derived from an EMBL/GenBank/DDBJ whole genome shotgun (WGS) entry which is preliminary data.</text>
</comment>
<organism evidence="1 2">
    <name type="scientific">Leptosia nina</name>
    <dbReference type="NCBI Taxonomy" id="320188"/>
    <lineage>
        <taxon>Eukaryota</taxon>
        <taxon>Metazoa</taxon>
        <taxon>Ecdysozoa</taxon>
        <taxon>Arthropoda</taxon>
        <taxon>Hexapoda</taxon>
        <taxon>Insecta</taxon>
        <taxon>Pterygota</taxon>
        <taxon>Neoptera</taxon>
        <taxon>Endopterygota</taxon>
        <taxon>Lepidoptera</taxon>
        <taxon>Glossata</taxon>
        <taxon>Ditrysia</taxon>
        <taxon>Papilionoidea</taxon>
        <taxon>Pieridae</taxon>
        <taxon>Pierinae</taxon>
        <taxon>Leptosia</taxon>
    </lineage>
</organism>
<dbReference type="Proteomes" id="UP001497472">
    <property type="component" value="Unassembled WGS sequence"/>
</dbReference>
<reference evidence="1 2" key="1">
    <citation type="submission" date="2023-11" db="EMBL/GenBank/DDBJ databases">
        <authorList>
            <person name="Okamura Y."/>
        </authorList>
    </citation>
    <scope>NUCLEOTIDE SEQUENCE [LARGE SCALE GENOMIC DNA]</scope>
</reference>